<reference evidence="2" key="1">
    <citation type="submission" date="2023-03" db="EMBL/GenBank/DDBJ databases">
        <title>Massive genome expansion in bonnet fungi (Mycena s.s.) driven by repeated elements and novel gene families across ecological guilds.</title>
        <authorList>
            <consortium name="Lawrence Berkeley National Laboratory"/>
            <person name="Harder C.B."/>
            <person name="Miyauchi S."/>
            <person name="Viragh M."/>
            <person name="Kuo A."/>
            <person name="Thoen E."/>
            <person name="Andreopoulos B."/>
            <person name="Lu D."/>
            <person name="Skrede I."/>
            <person name="Drula E."/>
            <person name="Henrissat B."/>
            <person name="Morin E."/>
            <person name="Kohler A."/>
            <person name="Barry K."/>
            <person name="LaButti K."/>
            <person name="Morin E."/>
            <person name="Salamov A."/>
            <person name="Lipzen A."/>
            <person name="Mereny Z."/>
            <person name="Hegedus B."/>
            <person name="Baldrian P."/>
            <person name="Stursova M."/>
            <person name="Weitz H."/>
            <person name="Taylor A."/>
            <person name="Grigoriev I.V."/>
            <person name="Nagy L.G."/>
            <person name="Martin F."/>
            <person name="Kauserud H."/>
        </authorList>
    </citation>
    <scope>NUCLEOTIDE SEQUENCE</scope>
    <source>
        <strain evidence="2">CBHHK200</strain>
    </source>
</reference>
<evidence type="ECO:0000313" key="3">
    <source>
        <dbReference type="Proteomes" id="UP001218188"/>
    </source>
</evidence>
<organism evidence="2 3">
    <name type="scientific">Mycena alexandri</name>
    <dbReference type="NCBI Taxonomy" id="1745969"/>
    <lineage>
        <taxon>Eukaryota</taxon>
        <taxon>Fungi</taxon>
        <taxon>Dikarya</taxon>
        <taxon>Basidiomycota</taxon>
        <taxon>Agaricomycotina</taxon>
        <taxon>Agaricomycetes</taxon>
        <taxon>Agaricomycetidae</taxon>
        <taxon>Agaricales</taxon>
        <taxon>Marasmiineae</taxon>
        <taxon>Mycenaceae</taxon>
        <taxon>Mycena</taxon>
    </lineage>
</organism>
<dbReference type="EMBL" id="JARJCM010000138">
    <property type="protein sequence ID" value="KAJ7026458.1"/>
    <property type="molecule type" value="Genomic_DNA"/>
</dbReference>
<evidence type="ECO:0000313" key="2">
    <source>
        <dbReference type="EMBL" id="KAJ7026458.1"/>
    </source>
</evidence>
<dbReference type="AlphaFoldDB" id="A0AAD6SF01"/>
<sequence>MYEEYSVADRENLDSAEFRTFRRNLFHGSLRHILQTLRPGMTTPEVVKFADGHYRKTIYGLGPYISDYPDQVFLACIVQGWCARSNKNLDGAGGRRSHELTDAFFEALDRKALWDEYGIIPDPFTSGFPRAAIHSLLSPDLLHQIIQGTFKAHLVTWVGEYLEIVDGKGGQLVSWLISTAAMHGIAAVPPFRGLHRFPQGRGFKQWTGDDSKALMKVYLPAIEGYVPAQMVGTFSAFLKFCYLVRRNRIIFEQEGVVLSGFSLPRQHSMQFDAVAPNGLCSSMHIKPVKEPWRRSSRHEALGQMLTVNDRIDKLGASRVDFVERGMIPGPTRRPPPPDQEHGDDGGPSDRRDISGKVLLARRHTPNCLRRPAELGKLLDASDLPNMRIRAVRSWRGGSPRRDCVFVEHDTTHAGFRGLHAARVIAFLSSEAAGFTYPCALVLGSHLSVMHPARTLESHLITVHGNHSVPRHIKHTRSLDLFAAFYINEYADHHSHEIAF</sequence>
<dbReference type="Proteomes" id="UP001218188">
    <property type="component" value="Unassembled WGS sequence"/>
</dbReference>
<evidence type="ECO:0000256" key="1">
    <source>
        <dbReference type="SAM" id="MobiDB-lite"/>
    </source>
</evidence>
<feature type="compositionally biased region" description="Basic and acidic residues" evidence="1">
    <location>
        <begin position="338"/>
        <end position="352"/>
    </location>
</feature>
<proteinExistence type="predicted"/>
<comment type="caution">
    <text evidence="2">The sequence shown here is derived from an EMBL/GenBank/DDBJ whole genome shotgun (WGS) entry which is preliminary data.</text>
</comment>
<gene>
    <name evidence="2" type="ORF">C8F04DRAFT_1296863</name>
</gene>
<feature type="region of interest" description="Disordered" evidence="1">
    <location>
        <begin position="324"/>
        <end position="352"/>
    </location>
</feature>
<keyword evidence="3" id="KW-1185">Reference proteome</keyword>
<dbReference type="Pfam" id="PF18759">
    <property type="entry name" value="Plavaka"/>
    <property type="match status" value="1"/>
</dbReference>
<dbReference type="InterPro" id="IPR041078">
    <property type="entry name" value="Plavaka"/>
</dbReference>
<protein>
    <submittedName>
        <fullName evidence="2">Uncharacterized protein</fullName>
    </submittedName>
</protein>
<name>A0AAD6SF01_9AGAR</name>
<accession>A0AAD6SF01</accession>